<feature type="domain" description="HTH cro/C1-type" evidence="2">
    <location>
        <begin position="31"/>
        <end position="85"/>
    </location>
</feature>
<name>A0ABT8FMC3_9ACTN</name>
<evidence type="ECO:0000313" key="4">
    <source>
        <dbReference type="Proteomes" id="UP001168620"/>
    </source>
</evidence>
<dbReference type="Pfam" id="PF01381">
    <property type="entry name" value="HTH_3"/>
    <property type="match status" value="1"/>
</dbReference>
<keyword evidence="1" id="KW-0238">DNA-binding</keyword>
<dbReference type="InterPro" id="IPR001387">
    <property type="entry name" value="Cro/C1-type_HTH"/>
</dbReference>
<dbReference type="PANTHER" id="PTHR46558:SF4">
    <property type="entry name" value="DNA-BIDING PHAGE PROTEIN"/>
    <property type="match status" value="1"/>
</dbReference>
<dbReference type="Gene3D" id="1.10.260.40">
    <property type="entry name" value="lambda repressor-like DNA-binding domains"/>
    <property type="match status" value="1"/>
</dbReference>
<dbReference type="SUPFAM" id="SSF47413">
    <property type="entry name" value="lambda repressor-like DNA-binding domains"/>
    <property type="match status" value="1"/>
</dbReference>
<proteinExistence type="predicted"/>
<dbReference type="PROSITE" id="PS50943">
    <property type="entry name" value="HTH_CROC1"/>
    <property type="match status" value="1"/>
</dbReference>
<dbReference type="PANTHER" id="PTHR46558">
    <property type="entry name" value="TRACRIPTIONAL REGULATORY PROTEIN-RELATED-RELATED"/>
    <property type="match status" value="1"/>
</dbReference>
<dbReference type="SMART" id="SM00530">
    <property type="entry name" value="HTH_XRE"/>
    <property type="match status" value="1"/>
</dbReference>
<dbReference type="CDD" id="cd00093">
    <property type="entry name" value="HTH_XRE"/>
    <property type="match status" value="1"/>
</dbReference>
<reference evidence="3" key="1">
    <citation type="submission" date="2023-06" db="EMBL/GenBank/DDBJ databases">
        <title>Draft genome sequence of Nocardioides sp. SOB77.</title>
        <authorList>
            <person name="Zhang G."/>
        </authorList>
    </citation>
    <scope>NUCLEOTIDE SEQUENCE</scope>
    <source>
        <strain evidence="3">SOB77</strain>
    </source>
</reference>
<sequence length="124" mass="13977">MGDRQIDVHRRHEADVAGQEAEYNRALGERVREARLAQNMTQEQLASRLGVARTSVANLERGVQAPTAYRLARLAQVFSLEPQDLLPRLNDLISPSKHELDPLIYQAVVRTIKAAKKKQAKVVR</sequence>
<dbReference type="InterPro" id="IPR010982">
    <property type="entry name" value="Lambda_DNA-bd_dom_sf"/>
</dbReference>
<evidence type="ECO:0000259" key="2">
    <source>
        <dbReference type="PROSITE" id="PS50943"/>
    </source>
</evidence>
<dbReference type="EMBL" id="JAUHJQ010000017">
    <property type="protein sequence ID" value="MDN4175620.1"/>
    <property type="molecule type" value="Genomic_DNA"/>
</dbReference>
<gene>
    <name evidence="3" type="ORF">QWY28_21845</name>
</gene>
<dbReference type="Proteomes" id="UP001168620">
    <property type="component" value="Unassembled WGS sequence"/>
</dbReference>
<evidence type="ECO:0000313" key="3">
    <source>
        <dbReference type="EMBL" id="MDN4175620.1"/>
    </source>
</evidence>
<dbReference type="RefSeq" id="WP_300954998.1">
    <property type="nucleotide sequence ID" value="NZ_JAUHJQ010000017.1"/>
</dbReference>
<comment type="caution">
    <text evidence="3">The sequence shown here is derived from an EMBL/GenBank/DDBJ whole genome shotgun (WGS) entry which is preliminary data.</text>
</comment>
<evidence type="ECO:0000256" key="1">
    <source>
        <dbReference type="ARBA" id="ARBA00023125"/>
    </source>
</evidence>
<organism evidence="3 4">
    <name type="scientific">Nocardioides oceani</name>
    <dbReference type="NCBI Taxonomy" id="3058369"/>
    <lineage>
        <taxon>Bacteria</taxon>
        <taxon>Bacillati</taxon>
        <taxon>Actinomycetota</taxon>
        <taxon>Actinomycetes</taxon>
        <taxon>Propionibacteriales</taxon>
        <taxon>Nocardioidaceae</taxon>
        <taxon>Nocardioides</taxon>
    </lineage>
</organism>
<accession>A0ABT8FMC3</accession>
<keyword evidence="4" id="KW-1185">Reference proteome</keyword>
<protein>
    <submittedName>
        <fullName evidence="3">Helix-turn-helix transcriptional regulator</fullName>
    </submittedName>
</protein>